<reference evidence="5" key="1">
    <citation type="submission" date="2021-01" db="EMBL/GenBank/DDBJ databases">
        <title>Genomic Encyclopedia of Type Strains, Phase IV (KMG-IV): sequencing the most valuable type-strain genomes for metagenomic binning, comparative biology and taxonomic classification.</title>
        <authorList>
            <person name="Goeker M."/>
        </authorList>
    </citation>
    <scope>NUCLEOTIDE SEQUENCE</scope>
    <source>
        <strain evidence="5">DSM 21943</strain>
    </source>
</reference>
<dbReference type="InterPro" id="IPR050624">
    <property type="entry name" value="HTH-type_Tx_Regulator"/>
</dbReference>
<name>A0ABS2SYB2_9BACI</name>
<dbReference type="PANTHER" id="PTHR43479:SF11">
    <property type="entry name" value="ACREF_ENVCD OPERON REPRESSOR-RELATED"/>
    <property type="match status" value="1"/>
</dbReference>
<accession>A0ABS2SYB2</accession>
<dbReference type="PANTHER" id="PTHR43479">
    <property type="entry name" value="ACREF/ENVCD OPERON REPRESSOR-RELATED"/>
    <property type="match status" value="1"/>
</dbReference>
<feature type="domain" description="HTH tetR-type" evidence="4">
    <location>
        <begin position="9"/>
        <end position="69"/>
    </location>
</feature>
<dbReference type="InterPro" id="IPR009057">
    <property type="entry name" value="Homeodomain-like_sf"/>
</dbReference>
<keyword evidence="1" id="KW-0678">Repressor</keyword>
<evidence type="ECO:0000259" key="4">
    <source>
        <dbReference type="PROSITE" id="PS50977"/>
    </source>
</evidence>
<evidence type="ECO:0000313" key="6">
    <source>
        <dbReference type="Proteomes" id="UP001179280"/>
    </source>
</evidence>
<organism evidence="5 6">
    <name type="scientific">Shouchella xiaoxiensis</name>
    <dbReference type="NCBI Taxonomy" id="766895"/>
    <lineage>
        <taxon>Bacteria</taxon>
        <taxon>Bacillati</taxon>
        <taxon>Bacillota</taxon>
        <taxon>Bacilli</taxon>
        <taxon>Bacillales</taxon>
        <taxon>Bacillaceae</taxon>
        <taxon>Shouchella</taxon>
    </lineage>
</organism>
<sequence length="172" mass="19566">MKKTIPIPGSKRERVLQQALTAFCQDGFENVHLSDLATKADVTTGTIYHHFGSKLGLYDIICTELEQRIIDRMEAAAEQHQTLAHALKAALTAGINFSFKKGYCKVLGEKQQYLIQVDDKISFFFSQYNPTVELKTDILVYSSWQIVNLKLAANELTLEQAHELFNWLTVRE</sequence>
<dbReference type="InterPro" id="IPR001647">
    <property type="entry name" value="HTH_TetR"/>
</dbReference>
<evidence type="ECO:0000256" key="2">
    <source>
        <dbReference type="ARBA" id="ARBA00023125"/>
    </source>
</evidence>
<dbReference type="Proteomes" id="UP001179280">
    <property type="component" value="Unassembled WGS sequence"/>
</dbReference>
<keyword evidence="2 3" id="KW-0238">DNA-binding</keyword>
<comment type="caution">
    <text evidence="5">The sequence shown here is derived from an EMBL/GenBank/DDBJ whole genome shotgun (WGS) entry which is preliminary data.</text>
</comment>
<evidence type="ECO:0000256" key="1">
    <source>
        <dbReference type="ARBA" id="ARBA00022491"/>
    </source>
</evidence>
<protein>
    <submittedName>
        <fullName evidence="5">AcrR family transcriptional regulator</fullName>
    </submittedName>
</protein>
<dbReference type="SUPFAM" id="SSF46689">
    <property type="entry name" value="Homeodomain-like"/>
    <property type="match status" value="1"/>
</dbReference>
<dbReference type="EMBL" id="JAFBCV010000011">
    <property type="protein sequence ID" value="MBM7840026.1"/>
    <property type="molecule type" value="Genomic_DNA"/>
</dbReference>
<proteinExistence type="predicted"/>
<dbReference type="Gene3D" id="1.10.357.10">
    <property type="entry name" value="Tetracycline Repressor, domain 2"/>
    <property type="match status" value="1"/>
</dbReference>
<dbReference type="Pfam" id="PF00440">
    <property type="entry name" value="TetR_N"/>
    <property type="match status" value="1"/>
</dbReference>
<evidence type="ECO:0000256" key="3">
    <source>
        <dbReference type="PROSITE-ProRule" id="PRU00335"/>
    </source>
</evidence>
<dbReference type="PROSITE" id="PS50977">
    <property type="entry name" value="HTH_TETR_2"/>
    <property type="match status" value="1"/>
</dbReference>
<feature type="DNA-binding region" description="H-T-H motif" evidence="3">
    <location>
        <begin position="32"/>
        <end position="51"/>
    </location>
</feature>
<gene>
    <name evidence="5" type="ORF">JOC54_003306</name>
</gene>
<dbReference type="RefSeq" id="WP_204467436.1">
    <property type="nucleotide sequence ID" value="NZ_JAFBCV010000011.1"/>
</dbReference>
<evidence type="ECO:0000313" key="5">
    <source>
        <dbReference type="EMBL" id="MBM7840026.1"/>
    </source>
</evidence>
<dbReference type="PRINTS" id="PR00455">
    <property type="entry name" value="HTHTETR"/>
</dbReference>
<keyword evidence="6" id="KW-1185">Reference proteome</keyword>